<proteinExistence type="predicted"/>
<organism evidence="1 2">
    <name type="scientific">Cichorium intybus</name>
    <name type="common">Chicory</name>
    <dbReference type="NCBI Taxonomy" id="13427"/>
    <lineage>
        <taxon>Eukaryota</taxon>
        <taxon>Viridiplantae</taxon>
        <taxon>Streptophyta</taxon>
        <taxon>Embryophyta</taxon>
        <taxon>Tracheophyta</taxon>
        <taxon>Spermatophyta</taxon>
        <taxon>Magnoliopsida</taxon>
        <taxon>eudicotyledons</taxon>
        <taxon>Gunneridae</taxon>
        <taxon>Pentapetalae</taxon>
        <taxon>asterids</taxon>
        <taxon>campanulids</taxon>
        <taxon>Asterales</taxon>
        <taxon>Asteraceae</taxon>
        <taxon>Cichorioideae</taxon>
        <taxon>Cichorieae</taxon>
        <taxon>Cichoriinae</taxon>
        <taxon>Cichorium</taxon>
    </lineage>
</organism>
<reference evidence="1 2" key="2">
    <citation type="journal article" date="2022" name="Mol. Ecol. Resour.">
        <title>The genomes of chicory, endive, great burdock and yacon provide insights into Asteraceae paleo-polyploidization history and plant inulin production.</title>
        <authorList>
            <person name="Fan W."/>
            <person name="Wang S."/>
            <person name="Wang H."/>
            <person name="Wang A."/>
            <person name="Jiang F."/>
            <person name="Liu H."/>
            <person name="Zhao H."/>
            <person name="Xu D."/>
            <person name="Zhang Y."/>
        </authorList>
    </citation>
    <scope>NUCLEOTIDE SEQUENCE [LARGE SCALE GENOMIC DNA]</scope>
    <source>
        <strain evidence="2">cv. Punajuju</strain>
        <tissue evidence="1">Leaves</tissue>
    </source>
</reference>
<gene>
    <name evidence="1" type="ORF">L2E82_44828</name>
</gene>
<accession>A0ACB8ZQB3</accession>
<dbReference type="Proteomes" id="UP001055811">
    <property type="component" value="Linkage Group LG08"/>
</dbReference>
<protein>
    <submittedName>
        <fullName evidence="1">Uncharacterized protein</fullName>
    </submittedName>
</protein>
<sequence>MTLQRDILINKRPGFLTTDETSNDTNNSNDTLTHDNLTPYKLPVGVKPLGDMKESPKGTRVIYTPDKNTDLETKDETRFSITMSYDESSTETDSDINKNSVYPDIFKKNGRLSARAASMLGRLSLGDGSMYDGLWRYGKRSGMGTFCFSNGDVFCG</sequence>
<evidence type="ECO:0000313" key="1">
    <source>
        <dbReference type="EMBL" id="KAI3700207.1"/>
    </source>
</evidence>
<evidence type="ECO:0000313" key="2">
    <source>
        <dbReference type="Proteomes" id="UP001055811"/>
    </source>
</evidence>
<keyword evidence="2" id="KW-1185">Reference proteome</keyword>
<dbReference type="EMBL" id="CM042016">
    <property type="protein sequence ID" value="KAI3700207.1"/>
    <property type="molecule type" value="Genomic_DNA"/>
</dbReference>
<comment type="caution">
    <text evidence="1">The sequence shown here is derived from an EMBL/GenBank/DDBJ whole genome shotgun (WGS) entry which is preliminary data.</text>
</comment>
<name>A0ACB8ZQB3_CICIN</name>
<reference evidence="2" key="1">
    <citation type="journal article" date="2022" name="Mol. Ecol. Resour.">
        <title>The genomes of chicory, endive, great burdock and yacon provide insights into Asteraceae palaeo-polyploidization history and plant inulin production.</title>
        <authorList>
            <person name="Fan W."/>
            <person name="Wang S."/>
            <person name="Wang H."/>
            <person name="Wang A."/>
            <person name="Jiang F."/>
            <person name="Liu H."/>
            <person name="Zhao H."/>
            <person name="Xu D."/>
            <person name="Zhang Y."/>
        </authorList>
    </citation>
    <scope>NUCLEOTIDE SEQUENCE [LARGE SCALE GENOMIC DNA]</scope>
    <source>
        <strain evidence="2">cv. Punajuju</strain>
    </source>
</reference>